<keyword evidence="2" id="KW-1185">Reference proteome</keyword>
<dbReference type="EMBL" id="CM039428">
    <property type="protein sequence ID" value="KAI4351028.1"/>
    <property type="molecule type" value="Genomic_DNA"/>
</dbReference>
<comment type="caution">
    <text evidence="1">The sequence shown here is derived from an EMBL/GenBank/DDBJ whole genome shotgun (WGS) entry which is preliminary data.</text>
</comment>
<gene>
    <name evidence="1" type="ORF">L6164_005417</name>
</gene>
<proteinExistence type="predicted"/>
<name>A0ACB9PQT3_BAUVA</name>
<protein>
    <submittedName>
        <fullName evidence="1">Uncharacterized protein</fullName>
    </submittedName>
</protein>
<sequence>MEPWEALDIDDSDISSFLRPCKRHHRDRSTDSPLKTTDTAATTSQSQPNHQLNPQSSTETLANSQSLLHFPEPEPSAPSPCLIPGPAGAVQAAMQRRVLGDHGFNRMEGEPLPTQEFIRRVVENGDEHDHDFNTNAWLCALDFLRRGGMIVDYEGEAFGTPLSSIKEHLNVERVGQVVAVIKSCIPNGLGGLMLTLKDPTSTIGASVHHKVFTKEEFAKDICVGSVVVLQKVAVFFPTCSACYLNITLPNIVKVFSKDSGPPSEQIYPAASVRRTAPNMESKEKLWMLGDTFSLPQERTEGIMSSLRLNRERVDIDRQQDKALGINHLENGNGRDQNDVPERTEGIMSSLGLNRERVDIDTQKDKALGSNRLDNGNSRDQNGVPDIKSLSQRQGEYTRIARPVEVILDGELDSGKPSKLGEGSIPTWIGQDNGSSAKPVDISDGQEIGMKTRNEGKAEIPIRKSLIPHWTEEQLDELLAFE</sequence>
<dbReference type="Proteomes" id="UP000828941">
    <property type="component" value="Chromosome 3"/>
</dbReference>
<organism evidence="1 2">
    <name type="scientific">Bauhinia variegata</name>
    <name type="common">Purple orchid tree</name>
    <name type="synonym">Phanera variegata</name>
    <dbReference type="NCBI Taxonomy" id="167791"/>
    <lineage>
        <taxon>Eukaryota</taxon>
        <taxon>Viridiplantae</taxon>
        <taxon>Streptophyta</taxon>
        <taxon>Embryophyta</taxon>
        <taxon>Tracheophyta</taxon>
        <taxon>Spermatophyta</taxon>
        <taxon>Magnoliopsida</taxon>
        <taxon>eudicotyledons</taxon>
        <taxon>Gunneridae</taxon>
        <taxon>Pentapetalae</taxon>
        <taxon>rosids</taxon>
        <taxon>fabids</taxon>
        <taxon>Fabales</taxon>
        <taxon>Fabaceae</taxon>
        <taxon>Cercidoideae</taxon>
        <taxon>Cercideae</taxon>
        <taxon>Bauhiniinae</taxon>
        <taxon>Bauhinia</taxon>
    </lineage>
</organism>
<reference evidence="1 2" key="1">
    <citation type="journal article" date="2022" name="DNA Res.">
        <title>Chromosomal-level genome assembly of the orchid tree Bauhinia variegata (Leguminosae; Cercidoideae) supports the allotetraploid origin hypothesis of Bauhinia.</title>
        <authorList>
            <person name="Zhong Y."/>
            <person name="Chen Y."/>
            <person name="Zheng D."/>
            <person name="Pang J."/>
            <person name="Liu Y."/>
            <person name="Luo S."/>
            <person name="Meng S."/>
            <person name="Qian L."/>
            <person name="Wei D."/>
            <person name="Dai S."/>
            <person name="Zhou R."/>
        </authorList>
    </citation>
    <scope>NUCLEOTIDE SEQUENCE [LARGE SCALE GENOMIC DNA]</scope>
    <source>
        <tissue evidence="1">Leaf</tissue>
    </source>
</reference>
<evidence type="ECO:0000313" key="2">
    <source>
        <dbReference type="Proteomes" id="UP000828941"/>
    </source>
</evidence>
<evidence type="ECO:0000313" key="1">
    <source>
        <dbReference type="EMBL" id="KAI4351028.1"/>
    </source>
</evidence>
<accession>A0ACB9PQT3</accession>